<name>A0ABW4FLN4_9PSEU</name>
<comment type="caution">
    <text evidence="1">The sequence shown here is derived from an EMBL/GenBank/DDBJ whole genome shotgun (WGS) entry which is preliminary data.</text>
</comment>
<feature type="non-terminal residue" evidence="1">
    <location>
        <position position="69"/>
    </location>
</feature>
<sequence>MIRVEEGFQRRITALPADTSRLLLTAAVELVGDVTLLWRALDRLGIGLEAAAPAEAAGLVEFGTRVRFR</sequence>
<accession>A0ABW4FLN4</accession>
<keyword evidence="2" id="KW-1185">Reference proteome</keyword>
<evidence type="ECO:0000313" key="1">
    <source>
        <dbReference type="EMBL" id="MFD1531411.1"/>
    </source>
</evidence>
<proteinExistence type="predicted"/>
<gene>
    <name evidence="1" type="ORF">ACFSCY_18385</name>
</gene>
<dbReference type="EMBL" id="JBHUCP010000012">
    <property type="protein sequence ID" value="MFD1531411.1"/>
    <property type="molecule type" value="Genomic_DNA"/>
</dbReference>
<protein>
    <submittedName>
        <fullName evidence="1">Uncharacterized protein</fullName>
    </submittedName>
</protein>
<evidence type="ECO:0000313" key="2">
    <source>
        <dbReference type="Proteomes" id="UP001597145"/>
    </source>
</evidence>
<reference evidence="2" key="1">
    <citation type="journal article" date="2019" name="Int. J. Syst. Evol. Microbiol.">
        <title>The Global Catalogue of Microorganisms (GCM) 10K type strain sequencing project: providing services to taxonomists for standard genome sequencing and annotation.</title>
        <authorList>
            <consortium name="The Broad Institute Genomics Platform"/>
            <consortium name="The Broad Institute Genome Sequencing Center for Infectious Disease"/>
            <person name="Wu L."/>
            <person name="Ma J."/>
        </authorList>
    </citation>
    <scope>NUCLEOTIDE SEQUENCE [LARGE SCALE GENOMIC DNA]</scope>
    <source>
        <strain evidence="2">JCM 12165</strain>
    </source>
</reference>
<dbReference type="Proteomes" id="UP001597145">
    <property type="component" value="Unassembled WGS sequence"/>
</dbReference>
<organism evidence="1 2">
    <name type="scientific">Pseudonocardia aurantiaca</name>
    <dbReference type="NCBI Taxonomy" id="75290"/>
    <lineage>
        <taxon>Bacteria</taxon>
        <taxon>Bacillati</taxon>
        <taxon>Actinomycetota</taxon>
        <taxon>Actinomycetes</taxon>
        <taxon>Pseudonocardiales</taxon>
        <taxon>Pseudonocardiaceae</taxon>
        <taxon>Pseudonocardia</taxon>
    </lineage>
</organism>